<accession>A0AAD7DJB4</accession>
<proteinExistence type="predicted"/>
<evidence type="ECO:0000313" key="3">
    <source>
        <dbReference type="Proteomes" id="UP001221757"/>
    </source>
</evidence>
<feature type="signal peptide" evidence="1">
    <location>
        <begin position="1"/>
        <end position="28"/>
    </location>
</feature>
<evidence type="ECO:0000313" key="2">
    <source>
        <dbReference type="EMBL" id="KAJ7690890.1"/>
    </source>
</evidence>
<gene>
    <name evidence="2" type="ORF">B0H17DRAFT_1331269</name>
</gene>
<reference evidence="2" key="1">
    <citation type="submission" date="2023-03" db="EMBL/GenBank/DDBJ databases">
        <title>Massive genome expansion in bonnet fungi (Mycena s.s.) driven by repeated elements and novel gene families across ecological guilds.</title>
        <authorList>
            <consortium name="Lawrence Berkeley National Laboratory"/>
            <person name="Harder C.B."/>
            <person name="Miyauchi S."/>
            <person name="Viragh M."/>
            <person name="Kuo A."/>
            <person name="Thoen E."/>
            <person name="Andreopoulos B."/>
            <person name="Lu D."/>
            <person name="Skrede I."/>
            <person name="Drula E."/>
            <person name="Henrissat B."/>
            <person name="Morin E."/>
            <person name="Kohler A."/>
            <person name="Barry K."/>
            <person name="LaButti K."/>
            <person name="Morin E."/>
            <person name="Salamov A."/>
            <person name="Lipzen A."/>
            <person name="Mereny Z."/>
            <person name="Hegedus B."/>
            <person name="Baldrian P."/>
            <person name="Stursova M."/>
            <person name="Weitz H."/>
            <person name="Taylor A."/>
            <person name="Grigoriev I.V."/>
            <person name="Nagy L.G."/>
            <person name="Martin F."/>
            <person name="Kauserud H."/>
        </authorList>
    </citation>
    <scope>NUCLEOTIDE SEQUENCE</scope>
    <source>
        <strain evidence="2">CBHHK067</strain>
    </source>
</reference>
<organism evidence="2 3">
    <name type="scientific">Mycena rosella</name>
    <name type="common">Pink bonnet</name>
    <name type="synonym">Agaricus rosellus</name>
    <dbReference type="NCBI Taxonomy" id="1033263"/>
    <lineage>
        <taxon>Eukaryota</taxon>
        <taxon>Fungi</taxon>
        <taxon>Dikarya</taxon>
        <taxon>Basidiomycota</taxon>
        <taxon>Agaricomycotina</taxon>
        <taxon>Agaricomycetes</taxon>
        <taxon>Agaricomycetidae</taxon>
        <taxon>Agaricales</taxon>
        <taxon>Marasmiineae</taxon>
        <taxon>Mycenaceae</taxon>
        <taxon>Mycena</taxon>
    </lineage>
</organism>
<name>A0AAD7DJB4_MYCRO</name>
<comment type="caution">
    <text evidence="2">The sequence shown here is derived from an EMBL/GenBank/DDBJ whole genome shotgun (WGS) entry which is preliminary data.</text>
</comment>
<keyword evidence="1" id="KW-0732">Signal</keyword>
<dbReference type="Proteomes" id="UP001221757">
    <property type="component" value="Unassembled WGS sequence"/>
</dbReference>
<protein>
    <submittedName>
        <fullName evidence="2">Uncharacterized protein</fullName>
    </submittedName>
</protein>
<keyword evidence="3" id="KW-1185">Reference proteome</keyword>
<sequence>MQFLAFPQLTLILAAAFSLSATAASVDARSNVSYPADARIATTYLELAVDRGQDPLPQFALSIRRKREREPTTVPSSIQNEVDAGDNSYGLAAYYAQLLVPARAAMD</sequence>
<feature type="chain" id="PRO_5042059889" evidence="1">
    <location>
        <begin position="29"/>
        <end position="107"/>
    </location>
</feature>
<evidence type="ECO:0000256" key="1">
    <source>
        <dbReference type="SAM" id="SignalP"/>
    </source>
</evidence>
<dbReference type="AlphaFoldDB" id="A0AAD7DJB4"/>
<dbReference type="EMBL" id="JARKIE010000062">
    <property type="protein sequence ID" value="KAJ7690890.1"/>
    <property type="molecule type" value="Genomic_DNA"/>
</dbReference>